<feature type="signal peptide" evidence="2">
    <location>
        <begin position="1"/>
        <end position="22"/>
    </location>
</feature>
<sequence length="316" mass="37356">MKNFFNFLFLSIFIIKIQNICAITTNEIIKNKRINFLNEARNIINQSNLVDQNEKIMDDSLRTYKYYMLKDKTEIRAIFIFDDLNINKAKKLGIYDQKHKIDILDIQNRVHNLFPLDGISSLTDVLYKERQTFSFNTDYAITNYVFSRFVFNINVHEKNDEEIMSLLLDNELIMKKKNLIIKKNNNGYEANDSIERYTQNSNNLLKNHPHSFSQFIGALLNISSIVTSISGTISAISSLFSNEPSPSPPKFLGEEKAPLLTHVERKTILNKSENKSHHSYRKNNKEYEDEYEDEDEYEEEYEDEYEDEDEDEYDYY</sequence>
<dbReference type="Proteomes" id="UP000220797">
    <property type="component" value="Unassembled WGS sequence"/>
</dbReference>
<dbReference type="RefSeq" id="XP_028530956.1">
    <property type="nucleotide sequence ID" value="XM_028674622.1"/>
</dbReference>
<keyword evidence="4" id="KW-1185">Reference proteome</keyword>
<evidence type="ECO:0000313" key="3">
    <source>
        <dbReference type="EMBL" id="CRG98159.1"/>
    </source>
</evidence>
<keyword evidence="2" id="KW-0732">Signal</keyword>
<dbReference type="GeneID" id="39729119"/>
<feature type="compositionally biased region" description="Basic and acidic residues" evidence="1">
    <location>
        <begin position="266"/>
        <end position="276"/>
    </location>
</feature>
<dbReference type="EMBL" id="CVMV01000143">
    <property type="protein sequence ID" value="CRG98159.1"/>
    <property type="molecule type" value="Genomic_DNA"/>
</dbReference>
<protein>
    <recommendedName>
        <fullName evidence="5">Fam-a protein</fullName>
    </recommendedName>
</protein>
<name>A0A1J1H3U6_PLAGA</name>
<feature type="compositionally biased region" description="Acidic residues" evidence="1">
    <location>
        <begin position="287"/>
        <end position="316"/>
    </location>
</feature>
<evidence type="ECO:0000256" key="2">
    <source>
        <dbReference type="SAM" id="SignalP"/>
    </source>
</evidence>
<evidence type="ECO:0000313" key="4">
    <source>
        <dbReference type="Proteomes" id="UP000220797"/>
    </source>
</evidence>
<reference evidence="3" key="1">
    <citation type="submission" date="2015-04" db="EMBL/GenBank/DDBJ databases">
        <authorList>
            <consortium name="Pathogen Informatics"/>
        </authorList>
    </citation>
    <scope>NUCLEOTIDE SEQUENCE [LARGE SCALE GENOMIC DNA]</scope>
    <source>
        <strain evidence="3">8A</strain>
    </source>
</reference>
<gene>
    <name evidence="3" type="ORF">PGAL8A_00059400</name>
</gene>
<evidence type="ECO:0000256" key="1">
    <source>
        <dbReference type="SAM" id="MobiDB-lite"/>
    </source>
</evidence>
<dbReference type="OrthoDB" id="377386at2759"/>
<dbReference type="AlphaFoldDB" id="A0A1J1H3U6"/>
<feature type="chain" id="PRO_5009618959" description="Fam-a protein" evidence="2">
    <location>
        <begin position="23"/>
        <end position="316"/>
    </location>
</feature>
<feature type="region of interest" description="Disordered" evidence="1">
    <location>
        <begin position="266"/>
        <end position="316"/>
    </location>
</feature>
<comment type="caution">
    <text evidence="3">The sequence shown here is derived from an EMBL/GenBank/DDBJ whole genome shotgun (WGS) entry which is preliminary data.</text>
</comment>
<accession>A0A1J1H3U6</accession>
<dbReference type="VEuPathDB" id="PlasmoDB:PGAL8A_00059400"/>
<proteinExistence type="predicted"/>
<organism evidence="3 4">
    <name type="scientific">Plasmodium gallinaceum</name>
    <dbReference type="NCBI Taxonomy" id="5849"/>
    <lineage>
        <taxon>Eukaryota</taxon>
        <taxon>Sar</taxon>
        <taxon>Alveolata</taxon>
        <taxon>Apicomplexa</taxon>
        <taxon>Aconoidasida</taxon>
        <taxon>Haemosporida</taxon>
        <taxon>Plasmodiidae</taxon>
        <taxon>Plasmodium</taxon>
        <taxon>Plasmodium (Haemamoeba)</taxon>
    </lineage>
</organism>
<evidence type="ECO:0008006" key="5">
    <source>
        <dbReference type="Google" id="ProtNLM"/>
    </source>
</evidence>